<gene>
    <name evidence="3" type="ORF">CUNI_LOCUS18730</name>
</gene>
<keyword evidence="4" id="KW-1185">Reference proteome</keyword>
<reference evidence="3" key="1">
    <citation type="submission" date="2021-04" db="EMBL/GenBank/DDBJ databases">
        <authorList>
            <consortium name="Molecular Ecology Group"/>
        </authorList>
    </citation>
    <scope>NUCLEOTIDE SEQUENCE</scope>
</reference>
<protein>
    <recommendedName>
        <fullName evidence="2">TLDc domain-containing protein</fullName>
    </recommendedName>
</protein>
<evidence type="ECO:0000313" key="3">
    <source>
        <dbReference type="EMBL" id="CAG5133172.1"/>
    </source>
</evidence>
<sequence>MGNKLASHIQSQLQHPKRKISNDHGNYNALDGGEDVESDKANSRKNRKQLTITLMKLFEKLELTQDEGNKHPGELSRIAFESAFQGPLHLFGKLLYRHMMTVSVTTNRERITREQFVKAGKEILMMYEEKQLVRFYFHFFAEGKDHLTIDDAKRMFEVSFALTLSLSQILYKEDERDPRMFSAMATGLFGIKTEINHDEFSKWLNESCPHLFHSVHNWVSKILTGSSLPQEMEVARVPQLEGVVGTNNCTSMAILWLLSITLPAIYTKPPPNPTADGASSSTKDPMLTSMLLLRKMARLSLVQGWKLLYNSSEHGLSLNRFNNHVSAYNAPTVNFMAFEGRNLYCLAVDRSWSEGPNKFGGADCMLIQLFPVYRVVQAGPKMVRWNENAKEFPKGISVGCDGKSEVLRLTPEFDKIYHYSAPCEIHKIEVLGCGAETALQAQKSQKDWEIKAVHREQHRKLRPEAYGEDWRNCPDTQILQWGGVDVGNHSYNR</sequence>
<dbReference type="EMBL" id="CAJHNH020005990">
    <property type="protein sequence ID" value="CAG5133172.1"/>
    <property type="molecule type" value="Genomic_DNA"/>
</dbReference>
<feature type="domain" description="TLDc" evidence="2">
    <location>
        <begin position="281"/>
        <end position="434"/>
    </location>
</feature>
<evidence type="ECO:0000259" key="2">
    <source>
        <dbReference type="PROSITE" id="PS51886"/>
    </source>
</evidence>
<dbReference type="SMART" id="SM00584">
    <property type="entry name" value="TLDc"/>
    <property type="match status" value="1"/>
</dbReference>
<evidence type="ECO:0000256" key="1">
    <source>
        <dbReference type="SAM" id="MobiDB-lite"/>
    </source>
</evidence>
<organism evidence="3 4">
    <name type="scientific">Candidula unifasciata</name>
    <dbReference type="NCBI Taxonomy" id="100452"/>
    <lineage>
        <taxon>Eukaryota</taxon>
        <taxon>Metazoa</taxon>
        <taxon>Spiralia</taxon>
        <taxon>Lophotrochozoa</taxon>
        <taxon>Mollusca</taxon>
        <taxon>Gastropoda</taxon>
        <taxon>Heterobranchia</taxon>
        <taxon>Euthyneura</taxon>
        <taxon>Panpulmonata</taxon>
        <taxon>Eupulmonata</taxon>
        <taxon>Stylommatophora</taxon>
        <taxon>Helicina</taxon>
        <taxon>Helicoidea</taxon>
        <taxon>Geomitridae</taxon>
        <taxon>Candidula</taxon>
    </lineage>
</organism>
<dbReference type="AlphaFoldDB" id="A0A8S3ZYR4"/>
<name>A0A8S3ZYR4_9EUPU</name>
<feature type="region of interest" description="Disordered" evidence="1">
    <location>
        <begin position="1"/>
        <end position="45"/>
    </location>
</feature>
<dbReference type="Pfam" id="PF07534">
    <property type="entry name" value="TLD"/>
    <property type="match status" value="1"/>
</dbReference>
<proteinExistence type="predicted"/>
<dbReference type="InterPro" id="IPR006571">
    <property type="entry name" value="TLDc_dom"/>
</dbReference>
<comment type="caution">
    <text evidence="3">The sequence shown here is derived from an EMBL/GenBank/DDBJ whole genome shotgun (WGS) entry which is preliminary data.</text>
</comment>
<dbReference type="PROSITE" id="PS51886">
    <property type="entry name" value="TLDC"/>
    <property type="match status" value="1"/>
</dbReference>
<evidence type="ECO:0000313" key="4">
    <source>
        <dbReference type="Proteomes" id="UP000678393"/>
    </source>
</evidence>
<dbReference type="Proteomes" id="UP000678393">
    <property type="component" value="Unassembled WGS sequence"/>
</dbReference>
<dbReference type="OrthoDB" id="289228at2759"/>
<accession>A0A8S3ZYR4</accession>